<feature type="non-terminal residue" evidence="2">
    <location>
        <position position="197"/>
    </location>
</feature>
<dbReference type="PANTHER" id="PTHR45629">
    <property type="entry name" value="SNF2/RAD54 FAMILY MEMBER"/>
    <property type="match status" value="1"/>
</dbReference>
<evidence type="ECO:0000313" key="2">
    <source>
        <dbReference type="EMBL" id="EKC77449.1"/>
    </source>
</evidence>
<sequence length="197" mass="22652">YIIADEAQYIKNNNTQNAKAIKNISAETRFALTGTPIENSLSELWSIFDFIMPGYLFGYREFKELYETPIIKEGNEVAMNKLKKLIEPFVLRRIKGEVLTELPDKMISVLNSQMVDEQRDIYLSYLAKAKKNAMEEIQENGIEKSQIKILALLTRLRQICCHPSLFIDNYKGESGKLNQCIEIVKDAIQSGHKILLF</sequence>
<feature type="domain" description="Helicase ATP-binding" evidence="1">
    <location>
        <begin position="1"/>
        <end position="54"/>
    </location>
</feature>
<dbReference type="GO" id="GO:0005524">
    <property type="term" value="F:ATP binding"/>
    <property type="evidence" value="ECO:0007669"/>
    <property type="project" value="InterPro"/>
</dbReference>
<proteinExistence type="predicted"/>
<accession>K1UBS3</accession>
<dbReference type="SUPFAM" id="SSF52540">
    <property type="entry name" value="P-loop containing nucleoside triphosphate hydrolases"/>
    <property type="match status" value="2"/>
</dbReference>
<evidence type="ECO:0000259" key="1">
    <source>
        <dbReference type="PROSITE" id="PS51192"/>
    </source>
</evidence>
<dbReference type="Pfam" id="PF00176">
    <property type="entry name" value="SNF2-rel_dom"/>
    <property type="match status" value="1"/>
</dbReference>
<dbReference type="InterPro" id="IPR000330">
    <property type="entry name" value="SNF2_N"/>
</dbReference>
<comment type="caution">
    <text evidence="2">The sequence shown here is derived from an EMBL/GenBank/DDBJ whole genome shotgun (WGS) entry which is preliminary data.</text>
</comment>
<organism evidence="2">
    <name type="scientific">human gut metagenome</name>
    <dbReference type="NCBI Taxonomy" id="408170"/>
    <lineage>
        <taxon>unclassified sequences</taxon>
        <taxon>metagenomes</taxon>
        <taxon>organismal metagenomes</taxon>
    </lineage>
</organism>
<reference evidence="2" key="1">
    <citation type="journal article" date="2013" name="Environ. Microbiol.">
        <title>Microbiota from the distal guts of lean and obese adolescents exhibit partial functional redundancy besides clear differences in community structure.</title>
        <authorList>
            <person name="Ferrer M."/>
            <person name="Ruiz A."/>
            <person name="Lanza F."/>
            <person name="Haange S.B."/>
            <person name="Oberbach A."/>
            <person name="Till H."/>
            <person name="Bargiela R."/>
            <person name="Campoy C."/>
            <person name="Segura M.T."/>
            <person name="Richter M."/>
            <person name="von Bergen M."/>
            <person name="Seifert J."/>
            <person name="Suarez A."/>
        </authorList>
    </citation>
    <scope>NUCLEOTIDE SEQUENCE</scope>
</reference>
<dbReference type="InterPro" id="IPR014001">
    <property type="entry name" value="Helicase_ATP-bd"/>
</dbReference>
<feature type="non-terminal residue" evidence="2">
    <location>
        <position position="1"/>
    </location>
</feature>
<dbReference type="Gene3D" id="3.40.50.300">
    <property type="entry name" value="P-loop containing nucleotide triphosphate hydrolases"/>
    <property type="match status" value="1"/>
</dbReference>
<dbReference type="InterPro" id="IPR038718">
    <property type="entry name" value="SNF2-like_sf"/>
</dbReference>
<dbReference type="PROSITE" id="PS51192">
    <property type="entry name" value="HELICASE_ATP_BIND_1"/>
    <property type="match status" value="1"/>
</dbReference>
<dbReference type="Gene3D" id="3.40.50.10810">
    <property type="entry name" value="Tandem AAA-ATPase domain"/>
    <property type="match status" value="1"/>
</dbReference>
<dbReference type="InterPro" id="IPR050496">
    <property type="entry name" value="SNF2_RAD54_helicase_repair"/>
</dbReference>
<name>K1UBS3_9ZZZZ</name>
<dbReference type="EMBL" id="AJWZ01000246">
    <property type="protein sequence ID" value="EKC77449.1"/>
    <property type="molecule type" value="Genomic_DNA"/>
</dbReference>
<dbReference type="PANTHER" id="PTHR45629:SF7">
    <property type="entry name" value="DNA EXCISION REPAIR PROTEIN ERCC-6-RELATED"/>
    <property type="match status" value="1"/>
</dbReference>
<gene>
    <name evidence="2" type="ORF">OBE_00345</name>
</gene>
<dbReference type="GO" id="GO:0015616">
    <property type="term" value="F:DNA translocase activity"/>
    <property type="evidence" value="ECO:0007669"/>
    <property type="project" value="TreeGrafter"/>
</dbReference>
<dbReference type="AlphaFoldDB" id="K1UBS3"/>
<protein>
    <submittedName>
        <fullName evidence="2">SNF2-related protein</fullName>
    </submittedName>
</protein>
<dbReference type="InterPro" id="IPR027417">
    <property type="entry name" value="P-loop_NTPase"/>
</dbReference>